<organism evidence="2 3">
    <name type="scientific">Dickeya dadantii (strain 3937)</name>
    <name type="common">Erwinia chrysanthemi (strain 3937)</name>
    <dbReference type="NCBI Taxonomy" id="198628"/>
    <lineage>
        <taxon>Bacteria</taxon>
        <taxon>Pseudomonadati</taxon>
        <taxon>Pseudomonadota</taxon>
        <taxon>Gammaproteobacteria</taxon>
        <taxon>Enterobacterales</taxon>
        <taxon>Pectobacteriaceae</taxon>
        <taxon>Dickeya</taxon>
    </lineage>
</organism>
<dbReference type="STRING" id="198628.Dda3937_04500"/>
<reference evidence="2 3" key="1">
    <citation type="journal article" date="2011" name="J. Bacteriol.">
        <title>Genome sequence of the plant-pathogenic bacterium Dickeya dadantii 3937.</title>
        <authorList>
            <person name="Glasner J.D."/>
            <person name="Yang C.H."/>
            <person name="Reverchon S."/>
            <person name="Hugouvieux-Cotte-Pattat N."/>
            <person name="Condemine G."/>
            <person name="Bohin J.P."/>
            <person name="Van Gijsegem F."/>
            <person name="Yang S."/>
            <person name="Franza T."/>
            <person name="Expert D."/>
            <person name="Plunkett G. III"/>
            <person name="San Francisco M.J."/>
            <person name="Charkowski A.O."/>
            <person name="Py B."/>
            <person name="Bell K."/>
            <person name="Rauscher L."/>
            <person name="Rodriguez-Palenzuela P."/>
            <person name="Toussaint A."/>
            <person name="Holeva M.C."/>
            <person name="He S.Y."/>
            <person name="Douet V."/>
            <person name="Boccara M."/>
            <person name="Blanco C."/>
            <person name="Toth I."/>
            <person name="Anderson B.D."/>
            <person name="Biehl B.S."/>
            <person name="Mau B."/>
            <person name="Flynn S.M."/>
            <person name="Barras F."/>
            <person name="Lindeberg M."/>
            <person name="Birch P.R."/>
            <person name="Tsuyumu S."/>
            <person name="Shi X."/>
            <person name="Hibbing M."/>
            <person name="Yap M.N."/>
            <person name="Carpentier M."/>
            <person name="Dassa E."/>
            <person name="Umehara M."/>
            <person name="Kim J.F."/>
            <person name="Rusch M."/>
            <person name="Soni P."/>
            <person name="Mayhew G.F."/>
            <person name="Fouts D.E."/>
            <person name="Gill S.R."/>
            <person name="Blattner F.R."/>
            <person name="Keen N.T."/>
            <person name="Perna N.T."/>
        </authorList>
    </citation>
    <scope>NUCLEOTIDE SEQUENCE [LARGE SCALE GENOMIC DNA]</scope>
    <source>
        <strain evidence="2 3">3937</strain>
    </source>
</reference>
<evidence type="ECO:0000313" key="3">
    <source>
        <dbReference type="Proteomes" id="UP000006859"/>
    </source>
</evidence>
<protein>
    <submittedName>
        <fullName evidence="2">Uncharacterized protein</fullName>
    </submittedName>
</protein>
<sequence length="79" mass="8362">MHKKDKPAVVPPVYRLPSGQYSQVTSNGVDSLSSGRFPAQARCAAASGRLNVPETWDSSYGAQATQSGKKKVQISVGRA</sequence>
<feature type="compositionally biased region" description="Polar residues" evidence="1">
    <location>
        <begin position="58"/>
        <end position="67"/>
    </location>
</feature>
<gene>
    <name evidence="2" type="ordered locus">Dda3937_04500</name>
</gene>
<evidence type="ECO:0000313" key="2">
    <source>
        <dbReference type="EMBL" id="ADM97542.1"/>
    </source>
</evidence>
<feature type="region of interest" description="Disordered" evidence="1">
    <location>
        <begin position="58"/>
        <end position="79"/>
    </location>
</feature>
<dbReference type="EMBL" id="CP002038">
    <property type="protein sequence ID" value="ADM97542.1"/>
    <property type="molecule type" value="Genomic_DNA"/>
</dbReference>
<dbReference type="AlphaFoldDB" id="E0SEY0"/>
<keyword evidence="3" id="KW-1185">Reference proteome</keyword>
<evidence type="ECO:0000256" key="1">
    <source>
        <dbReference type="SAM" id="MobiDB-lite"/>
    </source>
</evidence>
<proteinExistence type="predicted"/>
<dbReference type="KEGG" id="ddd:Dda3937_04500"/>
<dbReference type="HOGENOM" id="CLU_2600427_0_0_6"/>
<accession>E0SEY0</accession>
<dbReference type="Proteomes" id="UP000006859">
    <property type="component" value="Chromosome"/>
</dbReference>
<name>E0SEY0_DICD3</name>